<evidence type="ECO:0000259" key="1">
    <source>
        <dbReference type="Pfam" id="PF00188"/>
    </source>
</evidence>
<dbReference type="CDD" id="cd05379">
    <property type="entry name" value="CAP_bacterial"/>
    <property type="match status" value="1"/>
</dbReference>
<reference evidence="2 3" key="1">
    <citation type="journal article" date="2016" name="PLoS Pathog.">
        <title>Biosynthesis of antibiotic leucinostatins in bio-control fungus Purpureocillium lilacinum and their inhibition on phytophthora revealed by genome mining.</title>
        <authorList>
            <person name="Wang G."/>
            <person name="Liu Z."/>
            <person name="Lin R."/>
            <person name="Li E."/>
            <person name="Mao Z."/>
            <person name="Ling J."/>
            <person name="Yang Y."/>
            <person name="Yin W.B."/>
            <person name="Xie B."/>
        </authorList>
    </citation>
    <scope>NUCLEOTIDE SEQUENCE [LARGE SCALE GENOMIC DNA]</scope>
    <source>
        <strain evidence="2">170</strain>
    </source>
</reference>
<dbReference type="KEGG" id="pchm:VFPPC_12105"/>
<evidence type="ECO:0000313" key="3">
    <source>
        <dbReference type="Proteomes" id="UP000078397"/>
    </source>
</evidence>
<dbReference type="GeneID" id="28854089"/>
<accession>A0A179EXM0</accession>
<comment type="caution">
    <text evidence="2">The sequence shown here is derived from an EMBL/GenBank/DDBJ whole genome shotgun (WGS) entry which is preliminary data.</text>
</comment>
<sequence>MACALVASRRVSSGQDVRLYGGARDGRVLNLGLQGKYEAAEREYERCHVRFPKQSHPNTTVCLSSEEKKLYDLIIAYRQKQHLESIPVSAKLSQVAQTHVRDLSEQHTFDLQGKCNLHTTCMWTKPQEIAGYKGNGFEIAYFNPGGATAQGGLHGWKMSPAHNSVLINSGVWGKSKWKAIGVGIYKGYGVAWFGEVDDVAPELCP</sequence>
<dbReference type="InterPro" id="IPR014044">
    <property type="entry name" value="CAP_dom"/>
</dbReference>
<dbReference type="InterPro" id="IPR035940">
    <property type="entry name" value="CAP_sf"/>
</dbReference>
<protein>
    <submittedName>
        <fullName evidence="2">Cysteine-rich secretory protein family domain-containing protein</fullName>
    </submittedName>
</protein>
<dbReference type="RefSeq" id="XP_018135965.1">
    <property type="nucleotide sequence ID" value="XM_018290095.1"/>
</dbReference>
<name>A0A179EXM0_METCM</name>
<keyword evidence="3" id="KW-1185">Reference proteome</keyword>
<dbReference type="OrthoDB" id="10007879at2759"/>
<organism evidence="2 3">
    <name type="scientific">Pochonia chlamydosporia 170</name>
    <dbReference type="NCBI Taxonomy" id="1380566"/>
    <lineage>
        <taxon>Eukaryota</taxon>
        <taxon>Fungi</taxon>
        <taxon>Dikarya</taxon>
        <taxon>Ascomycota</taxon>
        <taxon>Pezizomycotina</taxon>
        <taxon>Sordariomycetes</taxon>
        <taxon>Hypocreomycetidae</taxon>
        <taxon>Hypocreales</taxon>
        <taxon>Clavicipitaceae</taxon>
        <taxon>Pochonia</taxon>
    </lineage>
</organism>
<dbReference type="Pfam" id="PF00188">
    <property type="entry name" value="CAP"/>
    <property type="match status" value="1"/>
</dbReference>
<dbReference type="Proteomes" id="UP000078397">
    <property type="component" value="Unassembled WGS sequence"/>
</dbReference>
<proteinExistence type="predicted"/>
<gene>
    <name evidence="2" type="ORF">VFPPC_12105</name>
</gene>
<dbReference type="AlphaFoldDB" id="A0A179EXM0"/>
<evidence type="ECO:0000313" key="2">
    <source>
        <dbReference type="EMBL" id="OAQ57669.1"/>
    </source>
</evidence>
<dbReference type="SUPFAM" id="SSF55797">
    <property type="entry name" value="PR-1-like"/>
    <property type="match status" value="1"/>
</dbReference>
<dbReference type="Gene3D" id="3.40.33.10">
    <property type="entry name" value="CAP"/>
    <property type="match status" value="1"/>
</dbReference>
<dbReference type="EMBL" id="LSBJ02000020">
    <property type="protein sequence ID" value="OAQ57669.1"/>
    <property type="molecule type" value="Genomic_DNA"/>
</dbReference>
<feature type="domain" description="SCP" evidence="1">
    <location>
        <begin position="73"/>
        <end position="171"/>
    </location>
</feature>